<comment type="similarity">
    <text evidence="2 10">Belongs to the ExbD/TolR family.</text>
</comment>
<dbReference type="Gene3D" id="3.30.420.270">
    <property type="match status" value="1"/>
</dbReference>
<dbReference type="RefSeq" id="WP_126767817.1">
    <property type="nucleotide sequence ID" value="NZ_PIPJ01000007.1"/>
</dbReference>
<keyword evidence="6 10" id="KW-0812">Transmembrane</keyword>
<organism evidence="11 12">
    <name type="scientific">Aliidiomarina iranensis</name>
    <dbReference type="NCBI Taxonomy" id="1434071"/>
    <lineage>
        <taxon>Bacteria</taxon>
        <taxon>Pseudomonadati</taxon>
        <taxon>Pseudomonadota</taxon>
        <taxon>Gammaproteobacteria</taxon>
        <taxon>Alteromonadales</taxon>
        <taxon>Idiomarinaceae</taxon>
        <taxon>Aliidiomarina</taxon>
    </lineage>
</organism>
<keyword evidence="3 10" id="KW-1003">Cell membrane</keyword>
<keyword evidence="5 10" id="KW-0132">Cell division</keyword>
<reference evidence="12" key="1">
    <citation type="journal article" date="2018" name="Front. Microbiol.">
        <title>Genome-Based Analysis Reveals the Taxonomy and Diversity of the Family Idiomarinaceae.</title>
        <authorList>
            <person name="Liu Y."/>
            <person name="Lai Q."/>
            <person name="Shao Z."/>
        </authorList>
    </citation>
    <scope>NUCLEOTIDE SEQUENCE [LARGE SCALE GENOMIC DNA]</scope>
    <source>
        <strain evidence="12">GBPy7</strain>
    </source>
</reference>
<dbReference type="HAMAP" id="MF_02203">
    <property type="entry name" value="TolR"/>
    <property type="match status" value="1"/>
</dbReference>
<dbReference type="GO" id="GO:0005886">
    <property type="term" value="C:plasma membrane"/>
    <property type="evidence" value="ECO:0007669"/>
    <property type="project" value="UniProtKB-SubCell"/>
</dbReference>
<name>A0A432VTE3_9GAMM</name>
<evidence type="ECO:0000313" key="11">
    <source>
        <dbReference type="EMBL" id="RUO19684.1"/>
    </source>
</evidence>
<dbReference type="PANTHER" id="PTHR30558:SF7">
    <property type="entry name" value="TOL-PAL SYSTEM PROTEIN TOLR"/>
    <property type="match status" value="1"/>
</dbReference>
<dbReference type="PANTHER" id="PTHR30558">
    <property type="entry name" value="EXBD MEMBRANE COMPONENT OF PMF-DRIVEN MACROMOLECULE IMPORT SYSTEM"/>
    <property type="match status" value="1"/>
</dbReference>
<feature type="transmembrane region" description="Helical" evidence="10">
    <location>
        <begin position="21"/>
        <end position="39"/>
    </location>
</feature>
<comment type="subunit">
    <text evidence="10">The Tol-Pal system is composed of five core proteins: the inner membrane proteins TolA, TolQ and TolR, the periplasmic protein TolB and the outer membrane protein Pal. They form a network linking the inner and outer membranes and the peptidoglycan layer.</text>
</comment>
<comment type="subcellular location">
    <subcellularLocation>
        <location evidence="10">Cell inner membrane</location>
        <topology evidence="10">Single-pass membrane protein</topology>
    </subcellularLocation>
    <subcellularLocation>
        <location evidence="1">Cell membrane</location>
        <topology evidence="1">Single-pass membrane protein</topology>
    </subcellularLocation>
</comment>
<keyword evidence="7 10" id="KW-1133">Transmembrane helix</keyword>
<keyword evidence="12" id="KW-1185">Reference proteome</keyword>
<evidence type="ECO:0000256" key="2">
    <source>
        <dbReference type="ARBA" id="ARBA00005811"/>
    </source>
</evidence>
<evidence type="ECO:0000256" key="8">
    <source>
        <dbReference type="ARBA" id="ARBA00023136"/>
    </source>
</evidence>
<gene>
    <name evidence="10 11" type="primary">tolR</name>
    <name evidence="11" type="ORF">CWE08_09665</name>
</gene>
<evidence type="ECO:0000256" key="9">
    <source>
        <dbReference type="ARBA" id="ARBA00023306"/>
    </source>
</evidence>
<keyword evidence="4 10" id="KW-0997">Cell inner membrane</keyword>
<evidence type="ECO:0000256" key="10">
    <source>
        <dbReference type="HAMAP-Rule" id="MF_02203"/>
    </source>
</evidence>
<dbReference type="Proteomes" id="UP000288395">
    <property type="component" value="Unassembled WGS sequence"/>
</dbReference>
<accession>A0A432VTE3</accession>
<evidence type="ECO:0000256" key="3">
    <source>
        <dbReference type="ARBA" id="ARBA00022475"/>
    </source>
</evidence>
<evidence type="ECO:0000256" key="1">
    <source>
        <dbReference type="ARBA" id="ARBA00004162"/>
    </source>
</evidence>
<dbReference type="OrthoDB" id="9798629at2"/>
<dbReference type="GO" id="GO:0022857">
    <property type="term" value="F:transmembrane transporter activity"/>
    <property type="evidence" value="ECO:0007669"/>
    <property type="project" value="InterPro"/>
</dbReference>
<dbReference type="EMBL" id="PIPJ01000007">
    <property type="protein sequence ID" value="RUO19684.1"/>
    <property type="molecule type" value="Genomic_DNA"/>
</dbReference>
<evidence type="ECO:0000256" key="5">
    <source>
        <dbReference type="ARBA" id="ARBA00022618"/>
    </source>
</evidence>
<dbReference type="InterPro" id="IPR003400">
    <property type="entry name" value="ExbD"/>
</dbReference>
<comment type="caution">
    <text evidence="11">The sequence shown here is derived from an EMBL/GenBank/DDBJ whole genome shotgun (WGS) entry which is preliminary data.</text>
</comment>
<comment type="function">
    <text evidence="10">Part of the Tol-Pal system, which plays a role in outer membrane invagination during cell division and is important for maintaining outer membrane integrity.</text>
</comment>
<dbReference type="AlphaFoldDB" id="A0A432VTE3"/>
<evidence type="ECO:0000256" key="4">
    <source>
        <dbReference type="ARBA" id="ARBA00022519"/>
    </source>
</evidence>
<keyword evidence="8 10" id="KW-0472">Membrane</keyword>
<dbReference type="InterPro" id="IPR014168">
    <property type="entry name" value="Tol-Pal_TolR"/>
</dbReference>
<dbReference type="Pfam" id="PF02472">
    <property type="entry name" value="ExbD"/>
    <property type="match status" value="1"/>
</dbReference>
<keyword evidence="9 10" id="KW-0131">Cell cycle</keyword>
<evidence type="ECO:0000256" key="7">
    <source>
        <dbReference type="ARBA" id="ARBA00022989"/>
    </source>
</evidence>
<evidence type="ECO:0000256" key="6">
    <source>
        <dbReference type="ARBA" id="ARBA00022692"/>
    </source>
</evidence>
<dbReference type="GO" id="GO:0051301">
    <property type="term" value="P:cell division"/>
    <property type="evidence" value="ECO:0007669"/>
    <property type="project" value="UniProtKB-UniRule"/>
</dbReference>
<proteinExistence type="inferred from homology"/>
<dbReference type="NCBIfam" id="TIGR02801">
    <property type="entry name" value="tolR"/>
    <property type="match status" value="1"/>
</dbReference>
<protein>
    <recommendedName>
        <fullName evidence="10">Tol-Pal system protein TolR</fullName>
    </recommendedName>
</protein>
<evidence type="ECO:0000313" key="12">
    <source>
        <dbReference type="Proteomes" id="UP000288395"/>
    </source>
</evidence>
<sequence>MEAFVPRKRRKPVSEINVVPYIDVMLVLLIIFMVTAPLITQGVEVDLPQAQSEAISDDSRPPIVASVDREGNYFLNVGGNAEEPMSAVDLATLVAAELVVDPERPVVVRGDGAVAYNQVIQLMVLLQRAGATQVGLMTRPPE</sequence>
<dbReference type="GO" id="GO:0015031">
    <property type="term" value="P:protein transport"/>
    <property type="evidence" value="ECO:0007669"/>
    <property type="project" value="InterPro"/>
</dbReference>